<evidence type="ECO:0000259" key="14">
    <source>
        <dbReference type="PROSITE" id="PS51846"/>
    </source>
</evidence>
<evidence type="ECO:0000256" key="5">
    <source>
        <dbReference type="ARBA" id="ARBA00022737"/>
    </source>
</evidence>
<evidence type="ECO:0000256" key="2">
    <source>
        <dbReference type="ARBA" id="ARBA00006337"/>
    </source>
</evidence>
<keyword evidence="4 10" id="KW-0812">Transmembrane</keyword>
<dbReference type="Proteomes" id="UP001595764">
    <property type="component" value="Unassembled WGS sequence"/>
</dbReference>
<keyword evidence="16" id="KW-1185">Reference proteome</keyword>
<feature type="domain" description="CBS" evidence="13">
    <location>
        <begin position="206"/>
        <end position="266"/>
    </location>
</feature>
<evidence type="ECO:0000256" key="12">
    <source>
        <dbReference type="SAM" id="Phobius"/>
    </source>
</evidence>
<dbReference type="Pfam" id="PF00571">
    <property type="entry name" value="CBS"/>
    <property type="match status" value="2"/>
</dbReference>
<feature type="transmembrane region" description="Helical" evidence="12">
    <location>
        <begin position="65"/>
        <end position="84"/>
    </location>
</feature>
<keyword evidence="3" id="KW-1003">Cell membrane</keyword>
<evidence type="ECO:0000313" key="15">
    <source>
        <dbReference type="EMBL" id="MFC3514841.1"/>
    </source>
</evidence>
<protein>
    <submittedName>
        <fullName evidence="15">Hemolysin family protein</fullName>
    </submittedName>
</protein>
<dbReference type="SUPFAM" id="SSF54631">
    <property type="entry name" value="CBS-domain pair"/>
    <property type="match status" value="1"/>
</dbReference>
<feature type="transmembrane region" description="Helical" evidence="12">
    <location>
        <begin position="6"/>
        <end position="28"/>
    </location>
</feature>
<keyword evidence="7 9" id="KW-0129">CBS domain</keyword>
<evidence type="ECO:0000256" key="4">
    <source>
        <dbReference type="ARBA" id="ARBA00022692"/>
    </source>
</evidence>
<dbReference type="InterPro" id="IPR044751">
    <property type="entry name" value="Ion_transp-like_CBS"/>
</dbReference>
<dbReference type="CDD" id="cd04590">
    <property type="entry name" value="CBS_pair_CorC_HlyC_assoc"/>
    <property type="match status" value="1"/>
</dbReference>
<evidence type="ECO:0000256" key="11">
    <source>
        <dbReference type="SAM" id="MobiDB-lite"/>
    </source>
</evidence>
<keyword evidence="5" id="KW-0677">Repeat</keyword>
<feature type="domain" description="CBS" evidence="13">
    <location>
        <begin position="271"/>
        <end position="329"/>
    </location>
</feature>
<dbReference type="SMART" id="SM01091">
    <property type="entry name" value="CorC_HlyC"/>
    <property type="match status" value="1"/>
</dbReference>
<comment type="subcellular location">
    <subcellularLocation>
        <location evidence="1">Cell membrane</location>
        <topology evidence="1">Multi-pass membrane protein</topology>
    </subcellularLocation>
</comment>
<dbReference type="InterPro" id="IPR046342">
    <property type="entry name" value="CBS_dom_sf"/>
</dbReference>
<dbReference type="InterPro" id="IPR002550">
    <property type="entry name" value="CNNM"/>
</dbReference>
<evidence type="ECO:0000256" key="7">
    <source>
        <dbReference type="ARBA" id="ARBA00023122"/>
    </source>
</evidence>
<dbReference type="InterPro" id="IPR036318">
    <property type="entry name" value="FAD-bd_PCMH-like_sf"/>
</dbReference>
<feature type="compositionally biased region" description="Basic and acidic residues" evidence="11">
    <location>
        <begin position="430"/>
        <end position="441"/>
    </location>
</feature>
<organism evidence="15 16">
    <name type="scientific">Amycolatopsis halotolerans</name>
    <dbReference type="NCBI Taxonomy" id="330083"/>
    <lineage>
        <taxon>Bacteria</taxon>
        <taxon>Bacillati</taxon>
        <taxon>Actinomycetota</taxon>
        <taxon>Actinomycetes</taxon>
        <taxon>Pseudonocardiales</taxon>
        <taxon>Pseudonocardiaceae</taxon>
        <taxon>Amycolatopsis</taxon>
    </lineage>
</organism>
<dbReference type="InterPro" id="IPR005170">
    <property type="entry name" value="Transptr-assoc_dom"/>
</dbReference>
<accession>A0ABV7QP93</accession>
<feature type="domain" description="CNNM transmembrane" evidence="14">
    <location>
        <begin position="1"/>
        <end position="187"/>
    </location>
</feature>
<dbReference type="PROSITE" id="PS51371">
    <property type="entry name" value="CBS"/>
    <property type="match status" value="2"/>
</dbReference>
<name>A0ABV7QP93_9PSEU</name>
<dbReference type="Pfam" id="PF01595">
    <property type="entry name" value="CNNM"/>
    <property type="match status" value="1"/>
</dbReference>
<evidence type="ECO:0000256" key="3">
    <source>
        <dbReference type="ARBA" id="ARBA00022475"/>
    </source>
</evidence>
<dbReference type="SUPFAM" id="SSF56176">
    <property type="entry name" value="FAD-binding/transporter-associated domain-like"/>
    <property type="match status" value="1"/>
</dbReference>
<comment type="caution">
    <text evidence="15">The sequence shown here is derived from an EMBL/GenBank/DDBJ whole genome shotgun (WGS) entry which is preliminary data.</text>
</comment>
<gene>
    <name evidence="15" type="ORF">ACFORO_32030</name>
</gene>
<dbReference type="Gene3D" id="3.10.580.10">
    <property type="entry name" value="CBS-domain"/>
    <property type="match status" value="1"/>
</dbReference>
<sequence>MGNPPAQVVIAVTLVLLAGVFAAADAAVGTVSQARVDGLVRAGRVGARQLAAVVAERRRHINLLLLLRLVCELTATVLVTVSFVAWFDRLWLAILVSAVVMVVVSYVIIGVGPRTIGRQHPYRVGTIVAGPVRVLGTVLGPLSRLLIVLGNAITPGRGFREGPFTSEVELRELVDLAQERGVVEDSEREMIHSVFELGDTVAREVMVPRTEIVWIERTKTVRQALALALRTGFTRVPVIDDSVDDIVGVANIKDLMSEYMGPDGPSTVVDAVMNPASFVPDSKRLDELLKEMQRTHNHMAIAVDEYGGTAGLLTIEDILEEIVGEITDESDADERPEVEELEDGSVRVSSRLGVDDLGELFGIDLEDHDVETVGGLLAERLGRVPLPGAEAEVAGLRLFAEGGKDRRGRMRITSVVVRPSSARPRTRPPQPEEHDRRVEHA</sequence>
<dbReference type="InterPro" id="IPR016169">
    <property type="entry name" value="FAD-bd_PCMH_sub2"/>
</dbReference>
<keyword evidence="6 10" id="KW-1133">Transmembrane helix</keyword>
<feature type="transmembrane region" description="Helical" evidence="12">
    <location>
        <begin position="90"/>
        <end position="109"/>
    </location>
</feature>
<evidence type="ECO:0000259" key="13">
    <source>
        <dbReference type="PROSITE" id="PS51371"/>
    </source>
</evidence>
<evidence type="ECO:0000256" key="1">
    <source>
        <dbReference type="ARBA" id="ARBA00004651"/>
    </source>
</evidence>
<comment type="similarity">
    <text evidence="2">Belongs to the UPF0053 family.</text>
</comment>
<dbReference type="InterPro" id="IPR000644">
    <property type="entry name" value="CBS_dom"/>
</dbReference>
<evidence type="ECO:0000256" key="8">
    <source>
        <dbReference type="ARBA" id="ARBA00023136"/>
    </source>
</evidence>
<evidence type="ECO:0000256" key="10">
    <source>
        <dbReference type="PROSITE-ProRule" id="PRU01193"/>
    </source>
</evidence>
<dbReference type="EMBL" id="JBHRWI010000043">
    <property type="protein sequence ID" value="MFC3514841.1"/>
    <property type="molecule type" value="Genomic_DNA"/>
</dbReference>
<evidence type="ECO:0000256" key="6">
    <source>
        <dbReference type="ARBA" id="ARBA00022989"/>
    </source>
</evidence>
<dbReference type="PANTHER" id="PTHR22777">
    <property type="entry name" value="HEMOLYSIN-RELATED"/>
    <property type="match status" value="1"/>
</dbReference>
<evidence type="ECO:0000313" key="16">
    <source>
        <dbReference type="Proteomes" id="UP001595764"/>
    </source>
</evidence>
<evidence type="ECO:0000256" key="9">
    <source>
        <dbReference type="PROSITE-ProRule" id="PRU00703"/>
    </source>
</evidence>
<dbReference type="PROSITE" id="PS51846">
    <property type="entry name" value="CNNM"/>
    <property type="match status" value="1"/>
</dbReference>
<keyword evidence="8 10" id="KW-0472">Membrane</keyword>
<feature type="region of interest" description="Disordered" evidence="11">
    <location>
        <begin position="417"/>
        <end position="441"/>
    </location>
</feature>
<dbReference type="Pfam" id="PF03471">
    <property type="entry name" value="CorC_HlyC"/>
    <property type="match status" value="1"/>
</dbReference>
<dbReference type="RefSeq" id="WP_354736891.1">
    <property type="nucleotide sequence ID" value="NZ_JBHMAY010000052.1"/>
</dbReference>
<reference evidence="16" key="1">
    <citation type="journal article" date="2019" name="Int. J. Syst. Evol. Microbiol.">
        <title>The Global Catalogue of Microorganisms (GCM) 10K type strain sequencing project: providing services to taxonomists for standard genome sequencing and annotation.</title>
        <authorList>
            <consortium name="The Broad Institute Genomics Platform"/>
            <consortium name="The Broad Institute Genome Sequencing Center for Infectious Disease"/>
            <person name="Wu L."/>
            <person name="Ma J."/>
        </authorList>
    </citation>
    <scope>NUCLEOTIDE SEQUENCE [LARGE SCALE GENOMIC DNA]</scope>
    <source>
        <strain evidence="16">CGMCC 4.7682</strain>
    </source>
</reference>
<proteinExistence type="inferred from homology"/>
<dbReference type="PANTHER" id="PTHR22777:SF32">
    <property type="entry name" value="UPF0053 INNER MEMBRANE PROTEIN YFJD"/>
    <property type="match status" value="1"/>
</dbReference>
<dbReference type="Gene3D" id="3.30.465.10">
    <property type="match status" value="1"/>
</dbReference>